<dbReference type="EMBL" id="JACAZH010000011">
    <property type="protein sequence ID" value="KAF7354542.1"/>
    <property type="molecule type" value="Genomic_DNA"/>
</dbReference>
<accession>A0A8H6Y8G0</accession>
<evidence type="ECO:0000313" key="1">
    <source>
        <dbReference type="EMBL" id="KAF7354542.1"/>
    </source>
</evidence>
<evidence type="ECO:0000313" key="2">
    <source>
        <dbReference type="Proteomes" id="UP000623467"/>
    </source>
</evidence>
<organism evidence="1 2">
    <name type="scientific">Mycena sanguinolenta</name>
    <dbReference type="NCBI Taxonomy" id="230812"/>
    <lineage>
        <taxon>Eukaryota</taxon>
        <taxon>Fungi</taxon>
        <taxon>Dikarya</taxon>
        <taxon>Basidiomycota</taxon>
        <taxon>Agaricomycotina</taxon>
        <taxon>Agaricomycetes</taxon>
        <taxon>Agaricomycetidae</taxon>
        <taxon>Agaricales</taxon>
        <taxon>Marasmiineae</taxon>
        <taxon>Mycenaceae</taxon>
        <taxon>Mycena</taxon>
    </lineage>
</organism>
<name>A0A8H6Y8G0_9AGAR</name>
<protein>
    <submittedName>
        <fullName evidence="1">Uncharacterized protein</fullName>
    </submittedName>
</protein>
<gene>
    <name evidence="1" type="ORF">MSAN_01366900</name>
</gene>
<dbReference type="OrthoDB" id="3239511at2759"/>
<keyword evidence="2" id="KW-1185">Reference proteome</keyword>
<dbReference type="AlphaFoldDB" id="A0A8H6Y8G0"/>
<comment type="caution">
    <text evidence="1">The sequence shown here is derived from an EMBL/GenBank/DDBJ whole genome shotgun (WGS) entry which is preliminary data.</text>
</comment>
<sequence length="347" mass="40433">MKLQTAARICDGEEELRNFGIVLKEYIEKADRIPGLDSKNFDFPKIHAHKHLFDDIRRKGVSRNFGAKIDEALHGSIRNTYQRQTNFKDVAPQILRSDHRTMVGKFIRDQIDDLDEIRRNECETFDEEAENEAPRDVAERVDNVALGSKSPTITFDRLEREMHADVAFHRFRLRFSQFFASFLSAYESGNRVNLKSTDEIVPYRFLKIFYQSLDDWSDQTDLLRCNPRFHGQPRFDVVMVLTETGPIFARLIYIFEASGNGKVYPFALVQPLDSPVGAISAKDKALKLFRVRAKPRQASEFIPVRSIIRGVVVARDSKRDGDFFIMDILNHDMFLRLRNMYRARFQR</sequence>
<proteinExistence type="predicted"/>
<dbReference type="Proteomes" id="UP000623467">
    <property type="component" value="Unassembled WGS sequence"/>
</dbReference>
<reference evidence="1" key="1">
    <citation type="submission" date="2020-05" db="EMBL/GenBank/DDBJ databases">
        <title>Mycena genomes resolve the evolution of fungal bioluminescence.</title>
        <authorList>
            <person name="Tsai I.J."/>
        </authorList>
    </citation>
    <scope>NUCLEOTIDE SEQUENCE</scope>
    <source>
        <strain evidence="1">160909Yilan</strain>
    </source>
</reference>